<dbReference type="EMBL" id="JAVDUJ010000001">
    <property type="protein sequence ID" value="MDR6938802.1"/>
    <property type="molecule type" value="Genomic_DNA"/>
</dbReference>
<evidence type="ECO:0000256" key="3">
    <source>
        <dbReference type="SAM" id="Phobius"/>
    </source>
</evidence>
<proteinExistence type="predicted"/>
<feature type="chain" id="PRO_5046432169" evidence="4">
    <location>
        <begin position="27"/>
        <end position="313"/>
    </location>
</feature>
<organism evidence="5 6">
    <name type="scientific">Arcanobacterium hippocoleae</name>
    <dbReference type="NCBI Taxonomy" id="149017"/>
    <lineage>
        <taxon>Bacteria</taxon>
        <taxon>Bacillati</taxon>
        <taxon>Actinomycetota</taxon>
        <taxon>Actinomycetes</taxon>
        <taxon>Actinomycetales</taxon>
        <taxon>Actinomycetaceae</taxon>
        <taxon>Arcanobacterium</taxon>
    </lineage>
</organism>
<dbReference type="Proteomes" id="UP001266099">
    <property type="component" value="Unassembled WGS sequence"/>
</dbReference>
<protein>
    <submittedName>
        <fullName evidence="5">Chromosome segregation ATPase</fullName>
    </submittedName>
</protein>
<keyword evidence="4" id="KW-0732">Signal</keyword>
<feature type="coiled-coil region" evidence="1">
    <location>
        <begin position="149"/>
        <end position="212"/>
    </location>
</feature>
<evidence type="ECO:0000313" key="6">
    <source>
        <dbReference type="Proteomes" id="UP001266099"/>
    </source>
</evidence>
<gene>
    <name evidence="5" type="ORF">J2S36_000345</name>
</gene>
<evidence type="ECO:0000256" key="4">
    <source>
        <dbReference type="SAM" id="SignalP"/>
    </source>
</evidence>
<reference evidence="5 6" key="1">
    <citation type="submission" date="2023-07" db="EMBL/GenBank/DDBJ databases">
        <title>Sequencing the genomes of 1000 actinobacteria strains.</title>
        <authorList>
            <person name="Klenk H.-P."/>
        </authorList>
    </citation>
    <scope>NUCLEOTIDE SEQUENCE [LARGE SCALE GENOMIC DNA]</scope>
    <source>
        <strain evidence="5 6">DSM 15539</strain>
    </source>
</reference>
<dbReference type="RefSeq" id="WP_309954899.1">
    <property type="nucleotide sequence ID" value="NZ_JAVDUJ010000001.1"/>
</dbReference>
<accession>A0ABU1T0C0</accession>
<keyword evidence="6" id="KW-1185">Reference proteome</keyword>
<keyword evidence="1" id="KW-0175">Coiled coil</keyword>
<feature type="coiled-coil region" evidence="1">
    <location>
        <begin position="65"/>
        <end position="110"/>
    </location>
</feature>
<evidence type="ECO:0000256" key="1">
    <source>
        <dbReference type="SAM" id="Coils"/>
    </source>
</evidence>
<evidence type="ECO:0000313" key="5">
    <source>
        <dbReference type="EMBL" id="MDR6938802.1"/>
    </source>
</evidence>
<comment type="caution">
    <text evidence="5">The sequence shown here is derived from an EMBL/GenBank/DDBJ whole genome shotgun (WGS) entry which is preliminary data.</text>
</comment>
<keyword evidence="3" id="KW-0812">Transmembrane</keyword>
<keyword evidence="3" id="KW-0472">Membrane</keyword>
<evidence type="ECO:0000256" key="2">
    <source>
        <dbReference type="SAM" id="MobiDB-lite"/>
    </source>
</evidence>
<name>A0ABU1T0C0_9ACTO</name>
<feature type="region of interest" description="Disordered" evidence="2">
    <location>
        <begin position="234"/>
        <end position="257"/>
    </location>
</feature>
<feature type="transmembrane region" description="Helical" evidence="3">
    <location>
        <begin position="288"/>
        <end position="308"/>
    </location>
</feature>
<feature type="signal peptide" evidence="4">
    <location>
        <begin position="1"/>
        <end position="26"/>
    </location>
</feature>
<sequence>MKLKKTIAGAILAGALCFSGTTAAFAAEYTPGSGKASVENAVAARDKVVTDTNKIDRPAEKKKADKKLEETLTALKAQIEAKRTELEKSAADLEKALKASDKAKEDLKADAAAKIPAIDAEIKALNDAIKKIEFNYEIRKAGVGETAAKAQMKDELAKIDLHKKEIKKKEAEKAHYAGIEKSPAFAVANQAIKDNTAKLAEVKKQLEIVSNDAYLVGNALRNVKYGINVTPKHDITATPKADKKPAAPAPKVEKKAEAAKKAADVKKAEAKKAADVKKAEAKKLANTGAGIAAVAGIAGLIGLAGVGIRRKFN</sequence>
<keyword evidence="3" id="KW-1133">Transmembrane helix</keyword>